<dbReference type="SMART" id="SM00575">
    <property type="entry name" value="ZnF_PMZ"/>
    <property type="match status" value="1"/>
</dbReference>
<evidence type="ECO:0000256" key="4">
    <source>
        <dbReference type="PROSITE-ProRule" id="PRU00047"/>
    </source>
</evidence>
<accession>A0A484NND4</accession>
<evidence type="ECO:0008006" key="10">
    <source>
        <dbReference type="Google" id="ProtNLM"/>
    </source>
</evidence>
<keyword evidence="1" id="KW-0479">Metal-binding</keyword>
<dbReference type="PANTHER" id="PTHR31973">
    <property type="entry name" value="POLYPROTEIN, PUTATIVE-RELATED"/>
    <property type="match status" value="1"/>
</dbReference>
<feature type="compositionally biased region" description="Basic residues" evidence="5">
    <location>
        <begin position="617"/>
        <end position="626"/>
    </location>
</feature>
<keyword evidence="9" id="KW-1185">Reference proteome</keyword>
<evidence type="ECO:0000313" key="9">
    <source>
        <dbReference type="Proteomes" id="UP000595140"/>
    </source>
</evidence>
<dbReference type="PANTHER" id="PTHR31973:SF187">
    <property type="entry name" value="MUTATOR TRANSPOSASE MUDRA PROTEIN"/>
    <property type="match status" value="1"/>
</dbReference>
<keyword evidence="2 4" id="KW-0863">Zinc-finger</keyword>
<dbReference type="GO" id="GO:0003676">
    <property type="term" value="F:nucleic acid binding"/>
    <property type="evidence" value="ECO:0007669"/>
    <property type="project" value="InterPro"/>
</dbReference>
<evidence type="ECO:0000256" key="2">
    <source>
        <dbReference type="ARBA" id="ARBA00022771"/>
    </source>
</evidence>
<dbReference type="InterPro" id="IPR006564">
    <property type="entry name" value="Znf_PMZ"/>
</dbReference>
<feature type="region of interest" description="Disordered" evidence="5">
    <location>
        <begin position="50"/>
        <end position="86"/>
    </location>
</feature>
<dbReference type="InterPro" id="IPR001878">
    <property type="entry name" value="Znf_CCHC"/>
</dbReference>
<evidence type="ECO:0000256" key="5">
    <source>
        <dbReference type="SAM" id="MobiDB-lite"/>
    </source>
</evidence>
<dbReference type="PROSITE" id="PS50966">
    <property type="entry name" value="ZF_SWIM"/>
    <property type="match status" value="1"/>
</dbReference>
<dbReference type="AlphaFoldDB" id="A0A484NND4"/>
<proteinExistence type="predicted"/>
<evidence type="ECO:0000313" key="8">
    <source>
        <dbReference type="EMBL" id="VFR02503.1"/>
    </source>
</evidence>
<organism evidence="8 9">
    <name type="scientific">Cuscuta campestris</name>
    <dbReference type="NCBI Taxonomy" id="132261"/>
    <lineage>
        <taxon>Eukaryota</taxon>
        <taxon>Viridiplantae</taxon>
        <taxon>Streptophyta</taxon>
        <taxon>Embryophyta</taxon>
        <taxon>Tracheophyta</taxon>
        <taxon>Spermatophyta</taxon>
        <taxon>Magnoliopsida</taxon>
        <taxon>eudicotyledons</taxon>
        <taxon>Gunneridae</taxon>
        <taxon>Pentapetalae</taxon>
        <taxon>asterids</taxon>
        <taxon>lamiids</taxon>
        <taxon>Solanales</taxon>
        <taxon>Convolvulaceae</taxon>
        <taxon>Cuscuteae</taxon>
        <taxon>Cuscuta</taxon>
        <taxon>Cuscuta subgen. Grammica</taxon>
        <taxon>Cuscuta sect. Cleistogrammica</taxon>
    </lineage>
</organism>
<gene>
    <name evidence="8" type="ORF">CCAM_LOCUS44278</name>
</gene>
<evidence type="ECO:0000259" key="7">
    <source>
        <dbReference type="PROSITE" id="PS50966"/>
    </source>
</evidence>
<feature type="region of interest" description="Disordered" evidence="5">
    <location>
        <begin position="604"/>
        <end position="671"/>
    </location>
</feature>
<name>A0A484NND4_9ASTE</name>
<dbReference type="InterPro" id="IPR018289">
    <property type="entry name" value="MULE_transposase_dom"/>
</dbReference>
<dbReference type="EMBL" id="OOIL02006828">
    <property type="protein sequence ID" value="VFR02503.1"/>
    <property type="molecule type" value="Genomic_DNA"/>
</dbReference>
<dbReference type="OrthoDB" id="1298500at2759"/>
<keyword evidence="3" id="KW-0862">Zinc</keyword>
<feature type="compositionally biased region" description="Basic and acidic residues" evidence="5">
    <location>
        <begin position="63"/>
        <end position="79"/>
    </location>
</feature>
<evidence type="ECO:0000256" key="1">
    <source>
        <dbReference type="ARBA" id="ARBA00022723"/>
    </source>
</evidence>
<dbReference type="InterPro" id="IPR007527">
    <property type="entry name" value="Znf_SWIM"/>
</dbReference>
<feature type="domain" description="CCHC-type" evidence="6">
    <location>
        <begin position="593"/>
        <end position="608"/>
    </location>
</feature>
<reference evidence="8 9" key="1">
    <citation type="submission" date="2018-04" db="EMBL/GenBank/DDBJ databases">
        <authorList>
            <person name="Vogel A."/>
        </authorList>
    </citation>
    <scope>NUCLEOTIDE SEQUENCE [LARGE SCALE GENOMIC DNA]</scope>
</reference>
<dbReference type="Pfam" id="PF04434">
    <property type="entry name" value="SWIM"/>
    <property type="match status" value="1"/>
</dbReference>
<evidence type="ECO:0000256" key="3">
    <source>
        <dbReference type="ARBA" id="ARBA00022833"/>
    </source>
</evidence>
<dbReference type="PROSITE" id="PS50158">
    <property type="entry name" value="ZF_CCHC"/>
    <property type="match status" value="1"/>
</dbReference>
<feature type="compositionally biased region" description="Polar residues" evidence="5">
    <location>
        <begin position="633"/>
        <end position="654"/>
    </location>
</feature>
<dbReference type="Pfam" id="PF10551">
    <property type="entry name" value="MULE"/>
    <property type="match status" value="1"/>
</dbReference>
<sequence>MYEMDELRIQNDLEAANIDVGFEVPHDFTQCSFMELLSFNLYNQCQNDNGDGVGNDDSEERLDDVQEVDKNDKVGKKNGDQPIEAEEGIPDFLFEDLELSDEEGLFDDTDDQRCNKVKLTLLKKKERELRDKRVKKKKNGVDTERGNGDTEDAFSDVEDEEISCLDDNKCPEFKSDSEMEKFVLEPMLKFKNDKEYRMVIRDYSVRHDIQLEFMKNEHNRILVKCQTCDNWRGTGSNNMSRMYPWSLYKGWNDNIIPIAFAIVPVENNLNWSWFLHHLHIVIGDPVEKGICYISDRQKGLLEVFKKEYPKVHHRFCLRHMYENFRKKWSSLELKELFWRAASCTTEEGFNRVMNEIKEIDPKISEQQTAFEWLSGIPAVHWSRCMFPTHVKCDALTNNIAESCNSYLLEARGLPIISMCENIRSKLMCRINVKKIGIEAYNRSMICPNIKRKMRKMMDNAVNWSVMPASLEEFQVMKDDVTHVVKFSSKECTCRKYQLTGVPCLHALAVCHRFRYNEDLYVDKYFYVATYKKAYGNVIHPVPGSHNYVNTLYTPLLPCVVKRKIGRPKKNRRKSAQEEEDVRKSTRKGLTVTCANCGKQGHNKRFCKKEPNTQNSIKPRKRGKPSKNNKETEAQGQRTTYENIITNGTMPSQQAIRGLPLERNLSLNHGQT</sequence>
<dbReference type="Proteomes" id="UP000595140">
    <property type="component" value="Unassembled WGS sequence"/>
</dbReference>
<evidence type="ECO:0000259" key="6">
    <source>
        <dbReference type="PROSITE" id="PS50158"/>
    </source>
</evidence>
<protein>
    <recommendedName>
        <fullName evidence="10">SWIM-type domain-containing protein</fullName>
    </recommendedName>
</protein>
<feature type="domain" description="SWIM-type" evidence="7">
    <location>
        <begin position="473"/>
        <end position="514"/>
    </location>
</feature>
<dbReference type="GO" id="GO:0008270">
    <property type="term" value="F:zinc ion binding"/>
    <property type="evidence" value="ECO:0007669"/>
    <property type="project" value="UniProtKB-KW"/>
</dbReference>